<dbReference type="Proteomes" id="UP000077051">
    <property type="component" value="Unassembled WGS sequence"/>
</dbReference>
<dbReference type="STRING" id="747725.A0A162QRD1"/>
<dbReference type="Pfam" id="PF16113">
    <property type="entry name" value="ECH_2"/>
    <property type="match status" value="1"/>
</dbReference>
<evidence type="ECO:0000256" key="1">
    <source>
        <dbReference type="ARBA" id="ARBA00001709"/>
    </source>
</evidence>
<dbReference type="CDD" id="cd06558">
    <property type="entry name" value="crotonase-like"/>
    <property type="match status" value="1"/>
</dbReference>
<evidence type="ECO:0000313" key="6">
    <source>
        <dbReference type="Proteomes" id="UP000077051"/>
    </source>
</evidence>
<gene>
    <name evidence="5" type="ORF">MUCCIDRAFT_161784</name>
</gene>
<evidence type="ECO:0000256" key="2">
    <source>
        <dbReference type="ARBA" id="ARBA00011915"/>
    </source>
</evidence>
<dbReference type="AlphaFoldDB" id="A0A162QRD1"/>
<dbReference type="InterPro" id="IPR032259">
    <property type="entry name" value="HIBYL-CoA-H"/>
</dbReference>
<evidence type="ECO:0000259" key="4">
    <source>
        <dbReference type="Pfam" id="PF16113"/>
    </source>
</evidence>
<dbReference type="InterPro" id="IPR029045">
    <property type="entry name" value="ClpP/crotonase-like_dom_sf"/>
</dbReference>
<dbReference type="VEuPathDB" id="FungiDB:MUCCIDRAFT_161784"/>
<comment type="catalytic activity">
    <reaction evidence="1">
        <text>3-hydroxy-2-methylpropanoyl-CoA + H2O = 3-hydroxy-2-methylpropanoate + CoA + H(+)</text>
        <dbReference type="Rhea" id="RHEA:20888"/>
        <dbReference type="ChEBI" id="CHEBI:11805"/>
        <dbReference type="ChEBI" id="CHEBI:15377"/>
        <dbReference type="ChEBI" id="CHEBI:15378"/>
        <dbReference type="ChEBI" id="CHEBI:57287"/>
        <dbReference type="ChEBI" id="CHEBI:57340"/>
        <dbReference type="EC" id="3.1.2.4"/>
    </reaction>
</comment>
<comment type="caution">
    <text evidence="5">The sequence shown here is derived from an EMBL/GenBank/DDBJ whole genome shotgun (WGS) entry which is preliminary data.</text>
</comment>
<keyword evidence="6" id="KW-1185">Reference proteome</keyword>
<proteinExistence type="predicted"/>
<dbReference type="SUPFAM" id="SSF52096">
    <property type="entry name" value="ClpP/crotonase"/>
    <property type="match status" value="1"/>
</dbReference>
<dbReference type="InterPro" id="IPR045004">
    <property type="entry name" value="ECH_dom"/>
</dbReference>
<accession>A0A162QRD1</accession>
<dbReference type="EC" id="3.1.2.4" evidence="2"/>
<evidence type="ECO:0000313" key="5">
    <source>
        <dbReference type="EMBL" id="OAD05080.1"/>
    </source>
</evidence>
<sequence>MPSDQLDLLEQRINESAILTLNKLNHSHAITANMISLMLSKLLLIVTYELSAMKIPTIAIMDGQTIGFGSGTAVCSKIRVVTESAIWMMPETTMGHFTDSSTSYFLSRLKNNYGKYLALCAARMTVEDIMVAGIATHYVPSSKIPSMIGCLTHLKSPSLKELDATINLFTERWPINSLSCTMDVSKDRMMQTIIKECFRYSTVEEILAALEKEGSAFSMKTRDDMLKASPTALKITLELLCQASNLSFIDSIILERRLWNLDMLSHDFQEGYKAIMNKKSPKWYPQSLREVDLEKNIKHDRFHAANALKPMYLRHIEHATFQEDKHFDELNAVSSEYEVIYKCSL</sequence>
<dbReference type="PANTHER" id="PTHR43176">
    <property type="entry name" value="3-HYDROXYISOBUTYRYL-COA HYDROLASE-RELATED"/>
    <property type="match status" value="1"/>
</dbReference>
<protein>
    <recommendedName>
        <fullName evidence="2">3-hydroxyisobutyryl-CoA hydrolase</fullName>
        <ecNumber evidence="2">3.1.2.4</ecNumber>
    </recommendedName>
</protein>
<dbReference type="GO" id="GO:0003860">
    <property type="term" value="F:3-hydroxyisobutyryl-CoA hydrolase activity"/>
    <property type="evidence" value="ECO:0007669"/>
    <property type="project" value="UniProtKB-EC"/>
</dbReference>
<evidence type="ECO:0000256" key="3">
    <source>
        <dbReference type="ARBA" id="ARBA00022801"/>
    </source>
</evidence>
<dbReference type="PANTHER" id="PTHR43176:SF3">
    <property type="entry name" value="3-HYDROXYISOBUTYRYL-COA HYDROLASE, MITOCHONDRIAL"/>
    <property type="match status" value="1"/>
</dbReference>
<dbReference type="OrthoDB" id="1737613at2759"/>
<dbReference type="EMBL" id="AMYB01000003">
    <property type="protein sequence ID" value="OAD05080.1"/>
    <property type="molecule type" value="Genomic_DNA"/>
</dbReference>
<dbReference type="GO" id="GO:0006574">
    <property type="term" value="P:L-valine catabolic process"/>
    <property type="evidence" value="ECO:0007669"/>
    <property type="project" value="TreeGrafter"/>
</dbReference>
<dbReference type="Gene3D" id="3.90.226.10">
    <property type="entry name" value="2-enoyl-CoA Hydratase, Chain A, domain 1"/>
    <property type="match status" value="1"/>
</dbReference>
<reference evidence="5 6" key="1">
    <citation type="submission" date="2015-06" db="EMBL/GenBank/DDBJ databases">
        <title>Expansion of signal transduction pathways in fungi by whole-genome duplication.</title>
        <authorList>
            <consortium name="DOE Joint Genome Institute"/>
            <person name="Corrochano L.M."/>
            <person name="Kuo A."/>
            <person name="Marcet-Houben M."/>
            <person name="Polaino S."/>
            <person name="Salamov A."/>
            <person name="Villalobos J.M."/>
            <person name="Alvarez M.I."/>
            <person name="Avalos J."/>
            <person name="Benito E.P."/>
            <person name="Benoit I."/>
            <person name="Burger G."/>
            <person name="Camino L.P."/>
            <person name="Canovas D."/>
            <person name="Cerda-Olmedo E."/>
            <person name="Cheng J.-F."/>
            <person name="Dominguez A."/>
            <person name="Elias M."/>
            <person name="Eslava A.P."/>
            <person name="Glaser F."/>
            <person name="Grimwood J."/>
            <person name="Gutierrez G."/>
            <person name="Heitman J."/>
            <person name="Henrissat B."/>
            <person name="Iturriaga E.A."/>
            <person name="Lang B.F."/>
            <person name="Lavin J.L."/>
            <person name="Lee S."/>
            <person name="Li W."/>
            <person name="Lindquist E."/>
            <person name="Lopez-Garcia S."/>
            <person name="Luque E.M."/>
            <person name="Marcos A.T."/>
            <person name="Martin J."/>
            <person name="Mccluskey K."/>
            <person name="Medina H.R."/>
            <person name="Miralles-Duran A."/>
            <person name="Miyazaki A."/>
            <person name="Munoz-Torres E."/>
            <person name="Oguiza J.A."/>
            <person name="Ohm R."/>
            <person name="Olmedo M."/>
            <person name="Orejas M."/>
            <person name="Ortiz-Castellanos L."/>
            <person name="Pisabarro A.G."/>
            <person name="Rodriguez-Romero J."/>
            <person name="Ruiz-Herrera J."/>
            <person name="Ruiz-Vazquez R."/>
            <person name="Sanz C."/>
            <person name="Schackwitz W."/>
            <person name="Schmutz J."/>
            <person name="Shahriari M."/>
            <person name="Shelest E."/>
            <person name="Silva-Franco F."/>
            <person name="Soanes D."/>
            <person name="Syed K."/>
            <person name="Tagua V.G."/>
            <person name="Talbot N.J."/>
            <person name="Thon M."/>
            <person name="De Vries R.P."/>
            <person name="Wiebenga A."/>
            <person name="Yadav J.S."/>
            <person name="Braun E.L."/>
            <person name="Baker S."/>
            <person name="Garre V."/>
            <person name="Horwitz B."/>
            <person name="Torres-Martinez S."/>
            <person name="Idnurm A."/>
            <person name="Herrera-Estrella A."/>
            <person name="Gabaldon T."/>
            <person name="Grigoriev I.V."/>
        </authorList>
    </citation>
    <scope>NUCLEOTIDE SEQUENCE [LARGE SCALE GENOMIC DNA]</scope>
    <source>
        <strain evidence="5 6">CBS 277.49</strain>
    </source>
</reference>
<feature type="domain" description="Enoyl-CoA hydratase/isomerase" evidence="4">
    <location>
        <begin position="47"/>
        <end position="294"/>
    </location>
</feature>
<name>A0A162QRD1_MUCCL</name>
<organism evidence="5 6">
    <name type="scientific">Mucor lusitanicus CBS 277.49</name>
    <dbReference type="NCBI Taxonomy" id="747725"/>
    <lineage>
        <taxon>Eukaryota</taxon>
        <taxon>Fungi</taxon>
        <taxon>Fungi incertae sedis</taxon>
        <taxon>Mucoromycota</taxon>
        <taxon>Mucoromycotina</taxon>
        <taxon>Mucoromycetes</taxon>
        <taxon>Mucorales</taxon>
        <taxon>Mucorineae</taxon>
        <taxon>Mucoraceae</taxon>
        <taxon>Mucor</taxon>
    </lineage>
</organism>
<dbReference type="GO" id="GO:0005739">
    <property type="term" value="C:mitochondrion"/>
    <property type="evidence" value="ECO:0007669"/>
    <property type="project" value="TreeGrafter"/>
</dbReference>
<keyword evidence="3" id="KW-0378">Hydrolase</keyword>